<reference evidence="1 2" key="1">
    <citation type="journal article" date="2012" name="J. Bacteriol.">
        <title>Complete genome sequence of Alcanivorax dieselolei type strain B5.</title>
        <authorList>
            <person name="Lai Q."/>
            <person name="Li W."/>
            <person name="Shao Z."/>
        </authorList>
    </citation>
    <scope>NUCLEOTIDE SEQUENCE [LARGE SCALE GENOMIC DNA]</scope>
    <source>
        <strain evidence="2">DSM 16502 / CGMCC 1.3690 / B-5</strain>
    </source>
</reference>
<gene>
    <name evidence="1" type="ordered locus">B5T_01274</name>
</gene>
<protein>
    <submittedName>
        <fullName evidence="1">Uncharacterized protein</fullName>
    </submittedName>
</protein>
<sequence>MGESTGAGMSWNKKAISGVLDQCAKDFAFLVPDNGRNEI</sequence>
<dbReference type="Proteomes" id="UP000006286">
    <property type="component" value="Chromosome"/>
</dbReference>
<keyword evidence="2" id="KW-1185">Reference proteome</keyword>
<accession>K0CD07</accession>
<dbReference type="HOGENOM" id="CLU_3303619_0_0_6"/>
<name>K0CD07_ALCDB</name>
<evidence type="ECO:0000313" key="2">
    <source>
        <dbReference type="Proteomes" id="UP000006286"/>
    </source>
</evidence>
<dbReference type="EMBL" id="CP003466">
    <property type="protein sequence ID" value="AFT69557.1"/>
    <property type="molecule type" value="Genomic_DNA"/>
</dbReference>
<evidence type="ECO:0000313" key="1">
    <source>
        <dbReference type="EMBL" id="AFT69557.1"/>
    </source>
</evidence>
<dbReference type="AlphaFoldDB" id="K0CD07"/>
<organism evidence="1 2">
    <name type="scientific">Alcanivorax dieselolei (strain DSM 16502 / CGMCC 1.3690 / MCCC 1A00001 / B-5)</name>
    <name type="common">Alloalcanivorax dieselolei</name>
    <dbReference type="NCBI Taxonomy" id="930169"/>
    <lineage>
        <taxon>Bacteria</taxon>
        <taxon>Pseudomonadati</taxon>
        <taxon>Pseudomonadota</taxon>
        <taxon>Gammaproteobacteria</taxon>
        <taxon>Oceanospirillales</taxon>
        <taxon>Alcanivoracaceae</taxon>
        <taxon>Alloalcanivorax</taxon>
    </lineage>
</organism>
<dbReference type="PATRIC" id="fig|930169.3.peg.1248"/>
<dbReference type="KEGG" id="adi:B5T_01274"/>
<proteinExistence type="predicted"/>